<dbReference type="PROSITE" id="PS50011">
    <property type="entry name" value="PROTEIN_KINASE_DOM"/>
    <property type="match status" value="1"/>
</dbReference>
<dbReference type="GO" id="GO:0004674">
    <property type="term" value="F:protein serine/threonine kinase activity"/>
    <property type="evidence" value="ECO:0007669"/>
    <property type="project" value="TreeGrafter"/>
</dbReference>
<evidence type="ECO:0000256" key="1">
    <source>
        <dbReference type="ARBA" id="ARBA00022679"/>
    </source>
</evidence>
<dbReference type="AlphaFoldDB" id="A0A9X3F0B4"/>
<dbReference type="InterPro" id="IPR011009">
    <property type="entry name" value="Kinase-like_dom_sf"/>
</dbReference>
<dbReference type="PANTHER" id="PTHR43289">
    <property type="entry name" value="MITOGEN-ACTIVATED PROTEIN KINASE KINASE KINASE 20-RELATED"/>
    <property type="match status" value="1"/>
</dbReference>
<dbReference type="GO" id="GO:0005524">
    <property type="term" value="F:ATP binding"/>
    <property type="evidence" value="ECO:0007669"/>
    <property type="project" value="UniProtKB-UniRule"/>
</dbReference>
<dbReference type="SUPFAM" id="SSF56112">
    <property type="entry name" value="Protein kinase-like (PK-like)"/>
    <property type="match status" value="1"/>
</dbReference>
<gene>
    <name evidence="8" type="ORF">OV079_50640</name>
</gene>
<dbReference type="InterPro" id="IPR000719">
    <property type="entry name" value="Prot_kinase_dom"/>
</dbReference>
<dbReference type="CDD" id="cd14014">
    <property type="entry name" value="STKc_PknB_like"/>
    <property type="match status" value="1"/>
</dbReference>
<dbReference type="Proteomes" id="UP001150924">
    <property type="component" value="Unassembled WGS sequence"/>
</dbReference>
<evidence type="ECO:0000256" key="6">
    <source>
        <dbReference type="SAM" id="MobiDB-lite"/>
    </source>
</evidence>
<organism evidence="8 9">
    <name type="scientific">Nannocystis pusilla</name>
    <dbReference type="NCBI Taxonomy" id="889268"/>
    <lineage>
        <taxon>Bacteria</taxon>
        <taxon>Pseudomonadati</taxon>
        <taxon>Myxococcota</taxon>
        <taxon>Polyangia</taxon>
        <taxon>Nannocystales</taxon>
        <taxon>Nannocystaceae</taxon>
        <taxon>Nannocystis</taxon>
    </lineage>
</organism>
<dbReference type="EMBL" id="JAPNKE010000002">
    <property type="protein sequence ID" value="MCY1013657.1"/>
    <property type="molecule type" value="Genomic_DNA"/>
</dbReference>
<dbReference type="Gene3D" id="3.30.200.20">
    <property type="entry name" value="Phosphorylase Kinase, domain 1"/>
    <property type="match status" value="1"/>
</dbReference>
<dbReference type="RefSeq" id="WP_267777737.1">
    <property type="nucleotide sequence ID" value="NZ_JAPNKE010000002.1"/>
</dbReference>
<dbReference type="Gene3D" id="1.10.510.10">
    <property type="entry name" value="Transferase(Phosphotransferase) domain 1"/>
    <property type="match status" value="1"/>
</dbReference>
<accession>A0A9X3F0B4</accession>
<keyword evidence="9" id="KW-1185">Reference proteome</keyword>
<feature type="domain" description="Protein kinase" evidence="7">
    <location>
        <begin position="81"/>
        <end position="354"/>
    </location>
</feature>
<evidence type="ECO:0000256" key="5">
    <source>
        <dbReference type="PROSITE-ProRule" id="PRU10141"/>
    </source>
</evidence>
<protein>
    <submittedName>
        <fullName evidence="8">Serine/threonine-protein kinase</fullName>
    </submittedName>
</protein>
<proteinExistence type="predicted"/>
<evidence type="ECO:0000313" key="9">
    <source>
        <dbReference type="Proteomes" id="UP001150924"/>
    </source>
</evidence>
<keyword evidence="1" id="KW-0808">Transferase</keyword>
<comment type="caution">
    <text evidence="8">The sequence shown here is derived from an EMBL/GenBank/DDBJ whole genome shotgun (WGS) entry which is preliminary data.</text>
</comment>
<name>A0A9X3F0B4_9BACT</name>
<keyword evidence="4 5" id="KW-0067">ATP-binding</keyword>
<dbReference type="PANTHER" id="PTHR43289:SF34">
    <property type="entry name" value="SERINE_THREONINE-PROTEIN KINASE YBDM-RELATED"/>
    <property type="match status" value="1"/>
</dbReference>
<evidence type="ECO:0000256" key="4">
    <source>
        <dbReference type="ARBA" id="ARBA00022840"/>
    </source>
</evidence>
<feature type="region of interest" description="Disordered" evidence="6">
    <location>
        <begin position="1"/>
        <end position="33"/>
    </location>
</feature>
<feature type="binding site" evidence="5">
    <location>
        <position position="110"/>
    </location>
    <ligand>
        <name>ATP</name>
        <dbReference type="ChEBI" id="CHEBI:30616"/>
    </ligand>
</feature>
<keyword evidence="3 8" id="KW-0418">Kinase</keyword>
<dbReference type="PROSITE" id="PS00107">
    <property type="entry name" value="PROTEIN_KINASE_ATP"/>
    <property type="match status" value="1"/>
</dbReference>
<sequence length="392" mass="41610">MGRDQADATTRPATELRPSLGEAATQPGDDSSTCLEGQVALPGRTGPLAFPSLDGADDRRMEDLLAARLFPRRAALRIGRYTVLDRIGQGGMGVVYAAYDPELDRKVAIKLLGESLAGGAEARLVREAQAMARVVHANVVAVIEVGRHEGQMYVVMEHVRGIGLDRWPERRPHWRDTLAVYVQAGRGLAAAHRAGVIHRDFKPHNAMLVEGGVDDGRVKVLDFGLARAALVEPSAIEPSSGLLGAPLTRTGALMGTPAYMAPEQFAGEPASEASDQYSFAVSLYQALYAQLPFAADSLAELMAAQAGAVRPPPADNEVPGWVLRVVVRGLARAPADRHASMAALCDALERDPAARRRNTALALAFGATLGAGGWGLAQLDERVRRAAGRGSN</sequence>
<evidence type="ECO:0000259" key="7">
    <source>
        <dbReference type="PROSITE" id="PS50011"/>
    </source>
</evidence>
<reference evidence="8" key="1">
    <citation type="submission" date="2022-11" db="EMBL/GenBank/DDBJ databases">
        <title>Minimal conservation of predation-associated metabolite biosynthetic gene clusters underscores biosynthetic potential of Myxococcota including descriptions for ten novel species: Archangium lansinium sp. nov., Myxococcus landrumus sp. nov., Nannocystis bai.</title>
        <authorList>
            <person name="Ahearne A."/>
            <person name="Stevens C."/>
            <person name="Phillips K."/>
        </authorList>
    </citation>
    <scope>NUCLEOTIDE SEQUENCE</scope>
    <source>
        <strain evidence="8">Na p29</strain>
    </source>
</reference>
<dbReference type="InterPro" id="IPR017441">
    <property type="entry name" value="Protein_kinase_ATP_BS"/>
</dbReference>
<dbReference type="Pfam" id="PF00069">
    <property type="entry name" value="Pkinase"/>
    <property type="match status" value="1"/>
</dbReference>
<keyword evidence="2 5" id="KW-0547">Nucleotide-binding</keyword>
<evidence type="ECO:0000256" key="2">
    <source>
        <dbReference type="ARBA" id="ARBA00022741"/>
    </source>
</evidence>
<evidence type="ECO:0000313" key="8">
    <source>
        <dbReference type="EMBL" id="MCY1013657.1"/>
    </source>
</evidence>
<evidence type="ECO:0000256" key="3">
    <source>
        <dbReference type="ARBA" id="ARBA00022777"/>
    </source>
</evidence>